<reference evidence="2" key="2">
    <citation type="submission" date="2023-06" db="EMBL/GenBank/DDBJ databases">
        <authorList>
            <person name="Lucena T."/>
            <person name="Sun Q."/>
        </authorList>
    </citation>
    <scope>NUCLEOTIDE SEQUENCE</scope>
    <source>
        <strain evidence="2">CECT 7703</strain>
    </source>
</reference>
<reference evidence="2" key="1">
    <citation type="journal article" date="2014" name="Int. J. Syst. Evol. Microbiol.">
        <title>Complete genome of a new Firmicutes species belonging to the dominant human colonic microbiota ('Ruminococcus bicirculans') reveals two chromosomes and a selective capacity to utilize plant glucans.</title>
        <authorList>
            <consortium name="NISC Comparative Sequencing Program"/>
            <person name="Wegmann U."/>
            <person name="Louis P."/>
            <person name="Goesmann A."/>
            <person name="Henrissat B."/>
            <person name="Duncan S.H."/>
            <person name="Flint H.J."/>
        </authorList>
    </citation>
    <scope>NUCLEOTIDE SEQUENCE</scope>
    <source>
        <strain evidence="2">CECT 7703</strain>
    </source>
</reference>
<accession>A0ABT8B8Z0</accession>
<sequence length="128" mass="13689">MARKTESQAKPGGTTGSAKEQEALAAAKLPDFVPAAVPDGLASLDAGKVQATTPLVGEGASDQFEQDDAEQPMQRVVRVASKPEFFRRAGRVFSRIPVDIRLDDLEEAELELLQGEPMLSVSFGYLGD</sequence>
<evidence type="ECO:0000256" key="1">
    <source>
        <dbReference type="SAM" id="MobiDB-lite"/>
    </source>
</evidence>
<proteinExistence type="predicted"/>
<feature type="region of interest" description="Disordered" evidence="1">
    <location>
        <begin position="1"/>
        <end position="23"/>
    </location>
</feature>
<dbReference type="SUPFAM" id="SSF160059">
    <property type="entry name" value="PriA/YqbF domain"/>
    <property type="match status" value="1"/>
</dbReference>
<dbReference type="RefSeq" id="WP_290334037.1">
    <property type="nucleotide sequence ID" value="NZ_JAUFPU010000018.1"/>
</dbReference>
<keyword evidence="3" id="KW-1185">Reference proteome</keyword>
<evidence type="ECO:0008006" key="4">
    <source>
        <dbReference type="Google" id="ProtNLM"/>
    </source>
</evidence>
<evidence type="ECO:0000313" key="3">
    <source>
        <dbReference type="Proteomes" id="UP001180081"/>
    </source>
</evidence>
<organism evidence="2 3">
    <name type="scientific">Chitinimonas viridis</name>
    <dbReference type="NCBI Taxonomy" id="664880"/>
    <lineage>
        <taxon>Bacteria</taxon>
        <taxon>Pseudomonadati</taxon>
        <taxon>Pseudomonadota</taxon>
        <taxon>Betaproteobacteria</taxon>
        <taxon>Neisseriales</taxon>
        <taxon>Chitinibacteraceae</taxon>
        <taxon>Chitinimonas</taxon>
    </lineage>
</organism>
<protein>
    <recommendedName>
        <fullName evidence="4">Mu-like prophage FluMu N-terminal domain-containing protein</fullName>
    </recommendedName>
</protein>
<gene>
    <name evidence="2" type="ORF">QWZ03_18230</name>
</gene>
<name>A0ABT8B8Z0_9NEIS</name>
<dbReference type="EMBL" id="JAUFPU010000018">
    <property type="protein sequence ID" value="MDN3578708.1"/>
    <property type="molecule type" value="Genomic_DNA"/>
</dbReference>
<comment type="caution">
    <text evidence="2">The sequence shown here is derived from an EMBL/GenBank/DDBJ whole genome shotgun (WGS) entry which is preliminary data.</text>
</comment>
<evidence type="ECO:0000313" key="2">
    <source>
        <dbReference type="EMBL" id="MDN3578708.1"/>
    </source>
</evidence>
<dbReference type="Proteomes" id="UP001180081">
    <property type="component" value="Unassembled WGS sequence"/>
</dbReference>